<name>A0A3M3S0V9_PSECA</name>
<dbReference type="GO" id="GO:0015074">
    <property type="term" value="P:DNA integration"/>
    <property type="evidence" value="ECO:0007669"/>
    <property type="project" value="InterPro"/>
</dbReference>
<evidence type="ECO:0000256" key="1">
    <source>
        <dbReference type="ARBA" id="ARBA00023172"/>
    </source>
</evidence>
<evidence type="ECO:0000313" key="5">
    <source>
        <dbReference type="Proteomes" id="UP000270524"/>
    </source>
</evidence>
<proteinExistence type="predicted"/>
<dbReference type="InterPro" id="IPR011010">
    <property type="entry name" value="DNA_brk_join_enz"/>
</dbReference>
<evidence type="ECO:0000313" key="4">
    <source>
        <dbReference type="Proteomes" id="UP000269335"/>
    </source>
</evidence>
<dbReference type="Gene3D" id="1.10.443.10">
    <property type="entry name" value="Intergrase catalytic core"/>
    <property type="match status" value="1"/>
</dbReference>
<gene>
    <name evidence="3" type="ORF">ALQ51_02690</name>
    <name evidence="2" type="ORF">ALQ53_200238</name>
</gene>
<dbReference type="GO" id="GO:0003677">
    <property type="term" value="F:DNA binding"/>
    <property type="evidence" value="ECO:0007669"/>
    <property type="project" value="InterPro"/>
</dbReference>
<dbReference type="Proteomes" id="UP000269335">
    <property type="component" value="Unassembled WGS sequence"/>
</dbReference>
<reference evidence="4 5" key="1">
    <citation type="submission" date="2018-08" db="EMBL/GenBank/DDBJ databases">
        <title>Recombination of ecologically and evolutionarily significant loci maintains genetic cohesion in the Pseudomonas syringae species complex.</title>
        <authorList>
            <person name="Dillon M."/>
            <person name="Thakur S."/>
            <person name="Almeida R.N.D."/>
            <person name="Weir B.S."/>
            <person name="Guttman D.S."/>
        </authorList>
    </citation>
    <scope>NUCLEOTIDE SEQUENCE [LARGE SCALE GENOMIC DNA]</scope>
    <source>
        <strain evidence="2 4">ICMP 15201</strain>
        <strain evidence="3 5">ICMP 15203</strain>
    </source>
</reference>
<organism evidence="3 5">
    <name type="scientific">Pseudomonas cannabina</name>
    <dbReference type="NCBI Taxonomy" id="86840"/>
    <lineage>
        <taxon>Bacteria</taxon>
        <taxon>Pseudomonadati</taxon>
        <taxon>Pseudomonadota</taxon>
        <taxon>Gammaproteobacteria</taxon>
        <taxon>Pseudomonadales</taxon>
        <taxon>Pseudomonadaceae</taxon>
        <taxon>Pseudomonas</taxon>
    </lineage>
</organism>
<comment type="caution">
    <text evidence="3">The sequence shown here is derived from an EMBL/GenBank/DDBJ whole genome shotgun (WGS) entry which is preliminary data.</text>
</comment>
<protein>
    <submittedName>
        <fullName evidence="3">Uncharacterized protein</fullName>
    </submittedName>
</protein>
<dbReference type="EMBL" id="RBPH01000243">
    <property type="protein sequence ID" value="RMN77115.1"/>
    <property type="molecule type" value="Genomic_DNA"/>
</dbReference>
<accession>A0A3M3S0V9</accession>
<dbReference type="GO" id="GO:0006310">
    <property type="term" value="P:DNA recombination"/>
    <property type="evidence" value="ECO:0007669"/>
    <property type="project" value="UniProtKB-KW"/>
</dbReference>
<dbReference type="InterPro" id="IPR013762">
    <property type="entry name" value="Integrase-like_cat_sf"/>
</dbReference>
<dbReference type="RefSeq" id="WP_057414855.1">
    <property type="nucleotide sequence ID" value="NZ_RBPH01000243.1"/>
</dbReference>
<keyword evidence="1" id="KW-0233">DNA recombination</keyword>
<dbReference type="AlphaFoldDB" id="A0A3M3S0V9"/>
<sequence length="561" mass="64517">MKDEDAIYFPLRGISSSAHAEAWNLSFLLYKGASAKPINQLSEHRLKEQFGDPIKERIAAVTLLHDTLLASLASGYSPVTVKRKLYSLKRFYKWNDDLNIDVTCENIHKRFSAWTDHLVHEIRICKTMKPRYAYDFASTLAKVIQDALELDYRLLYKSRLRKPKKRGINTRGEKQNLEDTLTMGQVLVDISNTLTFDQIHTRLPIIIETRSGLRLEEWCGHIPSDRISQHRSSGAREARSAALENFSFISRLPLLKLKIEAEMLIFIAQTGMNKAQAAKIKTGKFTYKSDTDGYTVRRLYKNRAKGAVEFHIYSEYRQHLEGYMKWRGRFFPDDPDGLLFPNVGRRPRESETDFSAIRRRCIRLGIRFIPARDVRHTRANWLLRRSNDISLTAEINQHTEKTLLTHYIKPNHQIALIEVSRFIHEIDPTLAPPGLGACVEGEPKAVAGLSLSAPIPDCRSPAGCLFCEHQRDLKTLDHTWSLATYRYLKSLEVANARTDISKSDALELTITEISKRLDYFNTEGGELADWILEANTRVDEGNYHPHWDFIITMMETPNEQI</sequence>
<evidence type="ECO:0000313" key="3">
    <source>
        <dbReference type="EMBL" id="RMO02225.1"/>
    </source>
</evidence>
<dbReference type="Proteomes" id="UP000270524">
    <property type="component" value="Unassembled WGS sequence"/>
</dbReference>
<dbReference type="EMBL" id="RBPJ01000054">
    <property type="protein sequence ID" value="RMO02225.1"/>
    <property type="molecule type" value="Genomic_DNA"/>
</dbReference>
<evidence type="ECO:0000313" key="2">
    <source>
        <dbReference type="EMBL" id="RMN77115.1"/>
    </source>
</evidence>
<dbReference type="SUPFAM" id="SSF56349">
    <property type="entry name" value="DNA breaking-rejoining enzymes"/>
    <property type="match status" value="1"/>
</dbReference>